<proteinExistence type="predicted"/>
<reference evidence="2 3" key="1">
    <citation type="submission" date="2019-09" db="EMBL/GenBank/DDBJ databases">
        <title>Vibrio Fortis S7-72.</title>
        <authorList>
            <person name="Das S.K."/>
        </authorList>
    </citation>
    <scope>NUCLEOTIDE SEQUENCE [LARGE SCALE GENOMIC DNA]</scope>
    <source>
        <strain evidence="2 3">S7-72</strain>
    </source>
</reference>
<reference evidence="1 4" key="2">
    <citation type="submission" date="2019-09" db="EMBL/GenBank/DDBJ databases">
        <title>Whole genome sequence of Vibrio fortis.</title>
        <authorList>
            <person name="Das S.K."/>
        </authorList>
    </citation>
    <scope>NUCLEOTIDE SEQUENCE [LARGE SCALE GENOMIC DNA]</scope>
    <source>
        <strain evidence="1 4">AN60</strain>
    </source>
</reference>
<dbReference type="AlphaFoldDB" id="A0A5N3R803"/>
<dbReference type="Proteomes" id="UP000326789">
    <property type="component" value="Unassembled WGS sequence"/>
</dbReference>
<evidence type="ECO:0000313" key="4">
    <source>
        <dbReference type="Proteomes" id="UP000326789"/>
    </source>
</evidence>
<protein>
    <submittedName>
        <fullName evidence="1">Uncharacterized protein</fullName>
    </submittedName>
</protein>
<dbReference type="Proteomes" id="UP000326687">
    <property type="component" value="Unassembled WGS sequence"/>
</dbReference>
<name>A0A5N3R803_9VIBR</name>
<dbReference type="EMBL" id="VXDD01000001">
    <property type="protein sequence ID" value="KAB0304743.1"/>
    <property type="molecule type" value="Genomic_DNA"/>
</dbReference>
<comment type="caution">
    <text evidence="1">The sequence shown here is derived from an EMBL/GenBank/DDBJ whole genome shotgun (WGS) entry which is preliminary data.</text>
</comment>
<sequence>MPKLSFNHLFVSRTHYYVLESLSNVAALIKLTVHLATIVCVIFPYPDLDVIKEHDQIWLESPCNYPNSSSDPDYRVVIECILLI</sequence>
<evidence type="ECO:0000313" key="2">
    <source>
        <dbReference type="EMBL" id="KAB0304743.1"/>
    </source>
</evidence>
<accession>A0A5N3R803</accession>
<evidence type="ECO:0000313" key="3">
    <source>
        <dbReference type="Proteomes" id="UP000326687"/>
    </source>
</evidence>
<gene>
    <name evidence="1" type="ORF">F2P58_06845</name>
    <name evidence="2" type="ORF">F2Z80_01700</name>
</gene>
<dbReference type="EMBL" id="VWSE01000003">
    <property type="protein sequence ID" value="KAB0290607.1"/>
    <property type="molecule type" value="Genomic_DNA"/>
</dbReference>
<organism evidence="1 4">
    <name type="scientific">Vibrio fortis</name>
    <dbReference type="NCBI Taxonomy" id="212667"/>
    <lineage>
        <taxon>Bacteria</taxon>
        <taxon>Pseudomonadati</taxon>
        <taxon>Pseudomonadota</taxon>
        <taxon>Gammaproteobacteria</taxon>
        <taxon>Vibrionales</taxon>
        <taxon>Vibrionaceae</taxon>
        <taxon>Vibrio</taxon>
    </lineage>
</organism>
<evidence type="ECO:0000313" key="1">
    <source>
        <dbReference type="EMBL" id="KAB0290607.1"/>
    </source>
</evidence>